<sequence>MASFQWTPDHIVELLNSTIILDKSLVIWPHRGPMRPIKMFVAYKLFCNRVFVSGVPPENFTIDIYEKKLLECIGPESDER</sequence>
<evidence type="ECO:0000313" key="1">
    <source>
        <dbReference type="EMBL" id="CAL8101009.1"/>
    </source>
</evidence>
<gene>
    <name evidence="1" type="ORF">ODALV1_LOCUS10704</name>
</gene>
<dbReference type="EMBL" id="CAXLJM020000033">
    <property type="protein sequence ID" value="CAL8101009.1"/>
    <property type="molecule type" value="Genomic_DNA"/>
</dbReference>
<proteinExistence type="predicted"/>
<accession>A0ABP1QF66</accession>
<comment type="caution">
    <text evidence="1">The sequence shown here is derived from an EMBL/GenBank/DDBJ whole genome shotgun (WGS) entry which is preliminary data.</text>
</comment>
<organism evidence="1 2">
    <name type="scientific">Orchesella dallaii</name>
    <dbReference type="NCBI Taxonomy" id="48710"/>
    <lineage>
        <taxon>Eukaryota</taxon>
        <taxon>Metazoa</taxon>
        <taxon>Ecdysozoa</taxon>
        <taxon>Arthropoda</taxon>
        <taxon>Hexapoda</taxon>
        <taxon>Collembola</taxon>
        <taxon>Entomobryomorpha</taxon>
        <taxon>Entomobryoidea</taxon>
        <taxon>Orchesellidae</taxon>
        <taxon>Orchesellinae</taxon>
        <taxon>Orchesella</taxon>
    </lineage>
</organism>
<name>A0ABP1QF66_9HEXA</name>
<protein>
    <submittedName>
        <fullName evidence="1">Uncharacterized protein</fullName>
    </submittedName>
</protein>
<evidence type="ECO:0000313" key="2">
    <source>
        <dbReference type="Proteomes" id="UP001642540"/>
    </source>
</evidence>
<keyword evidence="2" id="KW-1185">Reference proteome</keyword>
<dbReference type="Proteomes" id="UP001642540">
    <property type="component" value="Unassembled WGS sequence"/>
</dbReference>
<reference evidence="1 2" key="1">
    <citation type="submission" date="2024-08" db="EMBL/GenBank/DDBJ databases">
        <authorList>
            <person name="Cucini C."/>
            <person name="Frati F."/>
        </authorList>
    </citation>
    <scope>NUCLEOTIDE SEQUENCE [LARGE SCALE GENOMIC DNA]</scope>
</reference>